<protein>
    <submittedName>
        <fullName evidence="1">Uncharacterized protein</fullName>
    </submittedName>
</protein>
<reference evidence="1 2" key="1">
    <citation type="journal article" date="2023" name="Nucleic Acids Res.">
        <title>The hologenome of Daphnia magna reveals possible DNA methylation and microbiome-mediated evolution of the host genome.</title>
        <authorList>
            <person name="Chaturvedi A."/>
            <person name="Li X."/>
            <person name="Dhandapani V."/>
            <person name="Marshall H."/>
            <person name="Kissane S."/>
            <person name="Cuenca-Cambronero M."/>
            <person name="Asole G."/>
            <person name="Calvet F."/>
            <person name="Ruiz-Romero M."/>
            <person name="Marangio P."/>
            <person name="Guigo R."/>
            <person name="Rago D."/>
            <person name="Mirbahai L."/>
            <person name="Eastwood N."/>
            <person name="Colbourne J.K."/>
            <person name="Zhou J."/>
            <person name="Mallon E."/>
            <person name="Orsini L."/>
        </authorList>
    </citation>
    <scope>NUCLEOTIDE SEQUENCE [LARGE SCALE GENOMIC DNA]</scope>
    <source>
        <strain evidence="1">LRV0_1</strain>
    </source>
</reference>
<evidence type="ECO:0000313" key="2">
    <source>
        <dbReference type="Proteomes" id="UP001234178"/>
    </source>
</evidence>
<dbReference type="EMBL" id="JAOYFB010000002">
    <property type="protein sequence ID" value="KAK4007860.1"/>
    <property type="molecule type" value="Genomic_DNA"/>
</dbReference>
<accession>A0ABQ9Z4N8</accession>
<sequence>MATPAIKTTLKVDVTESEQIEGKLSPDSPPLAAYNIRRSLSPLLDFGGRPGSGFGGERRNFCNISECAFCKPLSDNHRLLSPLRSPVISPSSRIARIESL</sequence>
<proteinExistence type="predicted"/>
<organism evidence="1 2">
    <name type="scientific">Daphnia magna</name>
    <dbReference type="NCBI Taxonomy" id="35525"/>
    <lineage>
        <taxon>Eukaryota</taxon>
        <taxon>Metazoa</taxon>
        <taxon>Ecdysozoa</taxon>
        <taxon>Arthropoda</taxon>
        <taxon>Crustacea</taxon>
        <taxon>Branchiopoda</taxon>
        <taxon>Diplostraca</taxon>
        <taxon>Cladocera</taxon>
        <taxon>Anomopoda</taxon>
        <taxon>Daphniidae</taxon>
        <taxon>Daphnia</taxon>
    </lineage>
</organism>
<comment type="caution">
    <text evidence="1">The sequence shown here is derived from an EMBL/GenBank/DDBJ whole genome shotgun (WGS) entry which is preliminary data.</text>
</comment>
<evidence type="ECO:0000313" key="1">
    <source>
        <dbReference type="EMBL" id="KAK4007860.1"/>
    </source>
</evidence>
<keyword evidence="2" id="KW-1185">Reference proteome</keyword>
<name>A0ABQ9Z4N8_9CRUS</name>
<dbReference type="Proteomes" id="UP001234178">
    <property type="component" value="Unassembled WGS sequence"/>
</dbReference>
<gene>
    <name evidence="1" type="ORF">OUZ56_013010</name>
</gene>